<organism evidence="2 3">
    <name type="scientific">Micromonospora carbonacea</name>
    <dbReference type="NCBI Taxonomy" id="47853"/>
    <lineage>
        <taxon>Bacteria</taxon>
        <taxon>Bacillati</taxon>
        <taxon>Actinomycetota</taxon>
        <taxon>Actinomycetes</taxon>
        <taxon>Micromonosporales</taxon>
        <taxon>Micromonosporaceae</taxon>
        <taxon>Micromonospora</taxon>
    </lineage>
</organism>
<evidence type="ECO:0000313" key="3">
    <source>
        <dbReference type="Proteomes" id="UP000183585"/>
    </source>
</evidence>
<dbReference type="Proteomes" id="UP000183585">
    <property type="component" value="Unassembled WGS sequence"/>
</dbReference>
<evidence type="ECO:0000313" key="2">
    <source>
        <dbReference type="EMBL" id="SCF06225.1"/>
    </source>
</evidence>
<dbReference type="AlphaFoldDB" id="A0A1C4XCR4"/>
<reference evidence="3" key="1">
    <citation type="submission" date="2016-06" db="EMBL/GenBank/DDBJ databases">
        <authorList>
            <person name="Varghese N."/>
            <person name="Submissions Spin"/>
        </authorList>
    </citation>
    <scope>NUCLEOTIDE SEQUENCE [LARGE SCALE GENOMIC DNA]</scope>
    <source>
        <strain evidence="3">DSM 43168</strain>
    </source>
</reference>
<feature type="region of interest" description="Disordered" evidence="1">
    <location>
        <begin position="395"/>
        <end position="421"/>
    </location>
</feature>
<name>A0A1C4XCR4_9ACTN</name>
<dbReference type="STRING" id="47853.TK50_24235"/>
<keyword evidence="3" id="KW-1185">Reference proteome</keyword>
<proteinExistence type="predicted"/>
<feature type="compositionally biased region" description="Basic and acidic residues" evidence="1">
    <location>
        <begin position="402"/>
        <end position="421"/>
    </location>
</feature>
<gene>
    <name evidence="2" type="ORF">GA0070563_104389</name>
</gene>
<protein>
    <submittedName>
        <fullName evidence="2">Uncharacterized protein</fullName>
    </submittedName>
</protein>
<accession>A0A1C4XCR4</accession>
<sequence>MNNDIELISDGDGLAVIGDPKAVELFLVSEGLPARDLKLQRLKPALRAGSSVAQAACEVAANSGRWVKLTKESAEKVRRFGLMPSKTPGVSHAMVGEPGSIKSWLQIVKGRRAIAGNPAMLAGAAGIMAQLAMQQTMDEITDYLARIEEKVDDVLRAQKDAVLARMIGVGLVIEEAMTIRESRGRVDEVTWSKVQGAPATIAETQAYALRQLDALAEKLERKTGIGDLATAAKEAEPKAREWLAVLARCFQLQDAVAVLELDRVLDASPGELDGHRIGLRAAREDRLALISRCTERLMARLDAAAGRANSNVLMHPFDAPAVVQSSNRASVAIVDFHGRLGLESARQPSEARRWADAAMEVTDKALETGAEGIDAAKRLGNATFDLAKTATGKLSSLITDRAPGRRGGDEDFGNDHERRLP</sequence>
<dbReference type="RefSeq" id="WP_074474404.1">
    <property type="nucleotide sequence ID" value="NZ_FMCT01000004.1"/>
</dbReference>
<dbReference type="EMBL" id="FMCT01000004">
    <property type="protein sequence ID" value="SCF06225.1"/>
    <property type="molecule type" value="Genomic_DNA"/>
</dbReference>
<evidence type="ECO:0000256" key="1">
    <source>
        <dbReference type="SAM" id="MobiDB-lite"/>
    </source>
</evidence>